<dbReference type="SUPFAM" id="SSF46626">
    <property type="entry name" value="Cytochrome c"/>
    <property type="match status" value="2"/>
</dbReference>
<keyword evidence="5 6" id="KW-0408">Iron</keyword>
<sequence>MRLAFPRFGTRLLSISCIATSLVFAQQPPPNRPPGLPGPSPQRPDNQLDTQLREVIETQGLIPVDATVPSPEDPKVQLGKHLFYTKNLGGEKDAACVSCHHPVLGGGDGLSLSVGVGAINSLGEDDPDLLGQGRNPSANDDNNVRHLPNVPRHAPTFFNLAFLENALFWDGRVSRLPDGAITTPEGVAAGDAPPVDPRYEPGTSLAVAQAHLPVTSTTEMRGDFLQAQDNDTLRAALSGRLAGEAPSEPTLWQTLFGEAFGDDTIDYRRVAEALASYEQSALFVNSPWQRYLQGDDRALSQQQKQGALLFFNFPQDGGAGCVACHNGPAFTDQRFHLVGFPQWGPGTDEATGQDIGREAVTGNPADRYHFRTPSLLNVGVTAPYGHAGAYATLREVVQHYTNPAGNIARLFRDNENAPFCQLAQVRDVIELSQVSCEALQQPAHQHSRDVIEQLEMARSGEAVATSPLPVDASLGRRQVGDLVAFLHALTDPCTQDRACLQPWILDANDEATFPDNQMLVPHDQFGNGL</sequence>
<dbReference type="InterPro" id="IPR036909">
    <property type="entry name" value="Cyt_c-like_dom_sf"/>
</dbReference>
<feature type="chain" id="PRO_5046387194" evidence="8">
    <location>
        <begin position="26"/>
        <end position="529"/>
    </location>
</feature>
<evidence type="ECO:0000256" key="3">
    <source>
        <dbReference type="ARBA" id="ARBA00022723"/>
    </source>
</evidence>
<name>A0ABS8G4C8_9ALTE</name>
<dbReference type="InterPro" id="IPR009056">
    <property type="entry name" value="Cyt_c-like_dom"/>
</dbReference>
<evidence type="ECO:0000313" key="10">
    <source>
        <dbReference type="EMBL" id="MCC2614961.1"/>
    </source>
</evidence>
<feature type="domain" description="Cytochrome c" evidence="9">
    <location>
        <begin position="301"/>
        <end position="490"/>
    </location>
</feature>
<dbReference type="Pfam" id="PF03150">
    <property type="entry name" value="CCP_MauG"/>
    <property type="match status" value="1"/>
</dbReference>
<feature type="compositionally biased region" description="Pro residues" evidence="7">
    <location>
        <begin position="27"/>
        <end position="42"/>
    </location>
</feature>
<gene>
    <name evidence="10" type="ORF">LJ739_01740</name>
</gene>
<keyword evidence="4" id="KW-0560">Oxidoreductase</keyword>
<dbReference type="EMBL" id="JAJEWP010000001">
    <property type="protein sequence ID" value="MCC2614961.1"/>
    <property type="molecule type" value="Genomic_DNA"/>
</dbReference>
<dbReference type="Gene3D" id="1.10.760.10">
    <property type="entry name" value="Cytochrome c-like domain"/>
    <property type="match status" value="2"/>
</dbReference>
<evidence type="ECO:0000256" key="6">
    <source>
        <dbReference type="PROSITE-ProRule" id="PRU00433"/>
    </source>
</evidence>
<evidence type="ECO:0000256" key="5">
    <source>
        <dbReference type="ARBA" id="ARBA00023004"/>
    </source>
</evidence>
<keyword evidence="3 6" id="KW-0479">Metal-binding</keyword>
<dbReference type="GO" id="GO:0004601">
    <property type="term" value="F:peroxidase activity"/>
    <property type="evidence" value="ECO:0007669"/>
    <property type="project" value="UniProtKB-KW"/>
</dbReference>
<feature type="signal peptide" evidence="8">
    <location>
        <begin position="1"/>
        <end position="25"/>
    </location>
</feature>
<keyword evidence="2 6" id="KW-0349">Heme</keyword>
<comment type="caution">
    <text evidence="10">The sequence shown here is derived from an EMBL/GenBank/DDBJ whole genome shotgun (WGS) entry which is preliminary data.</text>
</comment>
<evidence type="ECO:0000256" key="2">
    <source>
        <dbReference type="ARBA" id="ARBA00022617"/>
    </source>
</evidence>
<dbReference type="InterPro" id="IPR051395">
    <property type="entry name" value="Cytochrome_c_Peroxidase/MauG"/>
</dbReference>
<comment type="subcellular location">
    <subcellularLocation>
        <location evidence="1">Cell envelope</location>
    </subcellularLocation>
</comment>
<dbReference type="PANTHER" id="PTHR30600">
    <property type="entry name" value="CYTOCHROME C PEROXIDASE-RELATED"/>
    <property type="match status" value="1"/>
</dbReference>
<keyword evidence="10" id="KW-0575">Peroxidase</keyword>
<keyword evidence="11" id="KW-1185">Reference proteome</keyword>
<dbReference type="PROSITE" id="PS51007">
    <property type="entry name" value="CYTC"/>
    <property type="match status" value="1"/>
</dbReference>
<dbReference type="RefSeq" id="WP_229156874.1">
    <property type="nucleotide sequence ID" value="NZ_JAJEWP010000001.1"/>
</dbReference>
<evidence type="ECO:0000256" key="4">
    <source>
        <dbReference type="ARBA" id="ARBA00023002"/>
    </source>
</evidence>
<feature type="region of interest" description="Disordered" evidence="7">
    <location>
        <begin position="26"/>
        <end position="46"/>
    </location>
</feature>
<evidence type="ECO:0000313" key="11">
    <source>
        <dbReference type="Proteomes" id="UP001520878"/>
    </source>
</evidence>
<reference evidence="10 11" key="1">
    <citation type="submission" date="2021-10" db="EMBL/GenBank/DDBJ databases">
        <title>Draft genome of Aestuariibacter halophilus JC2043.</title>
        <authorList>
            <person name="Emsley S.A."/>
            <person name="Pfannmuller K.M."/>
            <person name="Ushijima B."/>
            <person name="Saw J.H."/>
            <person name="Videau P."/>
        </authorList>
    </citation>
    <scope>NUCLEOTIDE SEQUENCE [LARGE SCALE GENOMIC DNA]</scope>
    <source>
        <strain evidence="10 11">JC2043</strain>
    </source>
</reference>
<evidence type="ECO:0000256" key="8">
    <source>
        <dbReference type="SAM" id="SignalP"/>
    </source>
</evidence>
<dbReference type="InterPro" id="IPR004852">
    <property type="entry name" value="Di-haem_cyt_c_peroxidsae"/>
</dbReference>
<evidence type="ECO:0000256" key="7">
    <source>
        <dbReference type="SAM" id="MobiDB-lite"/>
    </source>
</evidence>
<evidence type="ECO:0000256" key="1">
    <source>
        <dbReference type="ARBA" id="ARBA00004196"/>
    </source>
</evidence>
<organism evidence="10 11">
    <name type="scientific">Fluctibacter halophilus</name>
    <dbReference type="NCBI Taxonomy" id="226011"/>
    <lineage>
        <taxon>Bacteria</taxon>
        <taxon>Pseudomonadati</taxon>
        <taxon>Pseudomonadota</taxon>
        <taxon>Gammaproteobacteria</taxon>
        <taxon>Alteromonadales</taxon>
        <taxon>Alteromonadaceae</taxon>
        <taxon>Fluctibacter</taxon>
    </lineage>
</organism>
<dbReference type="Proteomes" id="UP001520878">
    <property type="component" value="Unassembled WGS sequence"/>
</dbReference>
<proteinExistence type="predicted"/>
<evidence type="ECO:0000259" key="9">
    <source>
        <dbReference type="PROSITE" id="PS51007"/>
    </source>
</evidence>
<keyword evidence="8" id="KW-0732">Signal</keyword>
<protein>
    <submittedName>
        <fullName evidence="10">Cytochrome C peroxidase</fullName>
    </submittedName>
</protein>
<accession>A0ABS8G4C8</accession>